<feature type="transmembrane region" description="Helical" evidence="1">
    <location>
        <begin position="6"/>
        <end position="24"/>
    </location>
</feature>
<gene>
    <name evidence="2" type="ORF">OOT00_14855</name>
</gene>
<dbReference type="Proteomes" id="UP001209681">
    <property type="component" value="Unassembled WGS sequence"/>
</dbReference>
<dbReference type="Pfam" id="PF04654">
    <property type="entry name" value="DUF599"/>
    <property type="match status" value="1"/>
</dbReference>
<evidence type="ECO:0000313" key="2">
    <source>
        <dbReference type="EMBL" id="MCW7755264.1"/>
    </source>
</evidence>
<keyword evidence="1" id="KW-1133">Transmembrane helix</keyword>
<feature type="transmembrane region" description="Helical" evidence="1">
    <location>
        <begin position="66"/>
        <end position="88"/>
    </location>
</feature>
<name>A0ABT3NCS4_9BACT</name>
<organism evidence="2 3">
    <name type="scientific">Desulfobotulus pelophilus</name>
    <dbReference type="NCBI Taxonomy" id="2823377"/>
    <lineage>
        <taxon>Bacteria</taxon>
        <taxon>Pseudomonadati</taxon>
        <taxon>Thermodesulfobacteriota</taxon>
        <taxon>Desulfobacteria</taxon>
        <taxon>Desulfobacterales</taxon>
        <taxon>Desulfobacteraceae</taxon>
        <taxon>Desulfobotulus</taxon>
    </lineage>
</organism>
<evidence type="ECO:0000256" key="1">
    <source>
        <dbReference type="SAM" id="Phobius"/>
    </source>
</evidence>
<feature type="transmembrane region" description="Helical" evidence="1">
    <location>
        <begin position="182"/>
        <end position="205"/>
    </location>
</feature>
<proteinExistence type="predicted"/>
<reference evidence="2 3" key="1">
    <citation type="submission" date="2022-11" db="EMBL/GenBank/DDBJ databases">
        <title>Desulfobotulus tamanensis H1 sp. nov. - anaerobic, alkaliphilic, sulphate reducing bacterium isolated from terrestrial mud volcano.</title>
        <authorList>
            <person name="Frolova A."/>
            <person name="Merkel A.Y."/>
            <person name="Slobodkin A.I."/>
        </authorList>
    </citation>
    <scope>NUCLEOTIDE SEQUENCE [LARGE SCALE GENOMIC DNA]</scope>
    <source>
        <strain evidence="2 3">H1</strain>
    </source>
</reference>
<protein>
    <submittedName>
        <fullName evidence="2">DUF599 domain-containing protein</fullName>
    </submittedName>
</protein>
<dbReference type="RefSeq" id="WP_265426202.1">
    <property type="nucleotide sequence ID" value="NZ_JAPFPW010000027.1"/>
</dbReference>
<accession>A0ABT3NCS4</accession>
<comment type="caution">
    <text evidence="2">The sequence shown here is derived from an EMBL/GenBank/DDBJ whole genome shotgun (WGS) entry which is preliminary data.</text>
</comment>
<keyword evidence="3" id="KW-1185">Reference proteome</keyword>
<evidence type="ECO:0000313" key="3">
    <source>
        <dbReference type="Proteomes" id="UP001209681"/>
    </source>
</evidence>
<feature type="transmembrane region" description="Helical" evidence="1">
    <location>
        <begin position="114"/>
        <end position="135"/>
    </location>
</feature>
<dbReference type="EMBL" id="JAPFPW010000027">
    <property type="protein sequence ID" value="MCW7755264.1"/>
    <property type="molecule type" value="Genomic_DNA"/>
</dbReference>
<keyword evidence="1" id="KW-0472">Membrane</keyword>
<dbReference type="PANTHER" id="PTHR31168:SF1">
    <property type="entry name" value="DUF599 FAMILY PROTEIN"/>
    <property type="match status" value="1"/>
</dbReference>
<sequence>MSEEGWLILVSFALIFLYHISFGIRLHRHPTATSLGITHRIRREWVQEILKDGRDLLGVQTLRNQVMAASFLASTAILISLGVLGLAANPSFYSGFLTVLGGSDVETAGTLSRLVLISVNFFAAFFNFTLCIRYYNHASFGVGLKNFESLPFPPEFILTMMDRGSLHYFLGMRGYYLSVPLLLWIMGPFWLFFGVLGLLFVLFFLDRMA</sequence>
<dbReference type="PANTHER" id="PTHR31168">
    <property type="entry name" value="OS02G0292800 PROTEIN"/>
    <property type="match status" value="1"/>
</dbReference>
<keyword evidence="1" id="KW-0812">Transmembrane</keyword>
<dbReference type="InterPro" id="IPR006747">
    <property type="entry name" value="DUF599"/>
</dbReference>